<proteinExistence type="predicted"/>
<accession>V4B3K8</accession>
<dbReference type="Proteomes" id="UP000030746">
    <property type="component" value="Unassembled WGS sequence"/>
</dbReference>
<dbReference type="PANTHER" id="PTHR24024">
    <property type="entry name" value="PULMONARY SURFACTANT-ASSOCIATED PROTEIN A"/>
    <property type="match status" value="1"/>
</dbReference>
<feature type="non-terminal residue" evidence="1">
    <location>
        <position position="116"/>
    </location>
</feature>
<dbReference type="OrthoDB" id="6272653at2759"/>
<dbReference type="CTD" id="20252818"/>
<keyword evidence="2" id="KW-1185">Reference proteome</keyword>
<dbReference type="KEGG" id="lgi:LOTGIDRAFT_89001"/>
<evidence type="ECO:0000313" key="1">
    <source>
        <dbReference type="EMBL" id="ESP04948.1"/>
    </source>
</evidence>
<dbReference type="EMBL" id="KB199651">
    <property type="protein sequence ID" value="ESP04948.1"/>
    <property type="molecule type" value="Genomic_DNA"/>
</dbReference>
<reference evidence="1 2" key="1">
    <citation type="journal article" date="2013" name="Nature">
        <title>Insights into bilaterian evolution from three spiralian genomes.</title>
        <authorList>
            <person name="Simakov O."/>
            <person name="Marletaz F."/>
            <person name="Cho S.J."/>
            <person name="Edsinger-Gonzales E."/>
            <person name="Havlak P."/>
            <person name="Hellsten U."/>
            <person name="Kuo D.H."/>
            <person name="Larsson T."/>
            <person name="Lv J."/>
            <person name="Arendt D."/>
            <person name="Savage R."/>
            <person name="Osoegawa K."/>
            <person name="de Jong P."/>
            <person name="Grimwood J."/>
            <person name="Chapman J.A."/>
            <person name="Shapiro H."/>
            <person name="Aerts A."/>
            <person name="Otillar R.P."/>
            <person name="Terry A.Y."/>
            <person name="Boore J.L."/>
            <person name="Grigoriev I.V."/>
            <person name="Lindberg D.R."/>
            <person name="Seaver E.C."/>
            <person name="Weisblat D.A."/>
            <person name="Putnam N.H."/>
            <person name="Rokhsar D.S."/>
        </authorList>
    </citation>
    <scope>NUCLEOTIDE SEQUENCE [LARGE SCALE GENOMIC DNA]</scope>
</reference>
<dbReference type="AlphaFoldDB" id="V4B3K8"/>
<dbReference type="OMA" id="MSSHELH"/>
<dbReference type="GO" id="GO:0005615">
    <property type="term" value="C:extracellular space"/>
    <property type="evidence" value="ECO:0007669"/>
    <property type="project" value="TreeGrafter"/>
</dbReference>
<organism evidence="1 2">
    <name type="scientific">Lottia gigantea</name>
    <name type="common">Giant owl limpet</name>
    <dbReference type="NCBI Taxonomy" id="225164"/>
    <lineage>
        <taxon>Eukaryota</taxon>
        <taxon>Metazoa</taxon>
        <taxon>Spiralia</taxon>
        <taxon>Lophotrochozoa</taxon>
        <taxon>Mollusca</taxon>
        <taxon>Gastropoda</taxon>
        <taxon>Patellogastropoda</taxon>
        <taxon>Lottioidea</taxon>
        <taxon>Lottiidae</taxon>
        <taxon>Lottia</taxon>
    </lineage>
</organism>
<evidence type="ECO:0008006" key="3">
    <source>
        <dbReference type="Google" id="ProtNLM"/>
    </source>
</evidence>
<dbReference type="RefSeq" id="XP_009044457.1">
    <property type="nucleotide sequence ID" value="XM_009046209.1"/>
</dbReference>
<sequence>GFVYGGEYEILPDASLDDYSALCVVCEAPGYSMALMIPGRDECYPGWSEAYHGELASGHAYHDGPSEYICLDSKPEKGDDNNHDGKLLYTVRARCGSLACPPYEDDALLTCVVCLK</sequence>
<dbReference type="HOGENOM" id="CLU_056628_3_1_1"/>
<gene>
    <name evidence="1" type="ORF">LOTGIDRAFT_89001</name>
</gene>
<evidence type="ECO:0000313" key="2">
    <source>
        <dbReference type="Proteomes" id="UP000030746"/>
    </source>
</evidence>
<protein>
    <recommendedName>
        <fullName evidence="3">Short-chain collagen C4</fullName>
    </recommendedName>
</protein>
<feature type="non-terminal residue" evidence="1">
    <location>
        <position position="1"/>
    </location>
</feature>
<dbReference type="GeneID" id="20252818"/>
<dbReference type="InterPro" id="IPR051077">
    <property type="entry name" value="Ca-dependent_lectin"/>
</dbReference>
<name>V4B3K8_LOTGI</name>
<dbReference type="PANTHER" id="PTHR24024:SF18">
    <property type="entry name" value="SHORT-CHAIN COLLAGEN C4-LIKE"/>
    <property type="match status" value="1"/>
</dbReference>